<dbReference type="STRING" id="40148.A0A0E0BKH4"/>
<dbReference type="HOGENOM" id="CLU_1257768_0_0_1"/>
<dbReference type="EnsemblPlants" id="OGLUM11G17170.1">
    <property type="protein sequence ID" value="OGLUM11G17170.1"/>
    <property type="gene ID" value="OGLUM11G17170"/>
</dbReference>
<feature type="compositionally biased region" description="Basic residues" evidence="1">
    <location>
        <begin position="122"/>
        <end position="142"/>
    </location>
</feature>
<dbReference type="AlphaFoldDB" id="A0A0E0BKH4"/>
<reference evidence="2" key="2">
    <citation type="submission" date="2018-05" db="EMBL/GenBank/DDBJ databases">
        <title>OgluRS3 (Oryza glumaepatula Reference Sequence Version 3).</title>
        <authorList>
            <person name="Zhang J."/>
            <person name="Kudrna D."/>
            <person name="Lee S."/>
            <person name="Talag J."/>
            <person name="Welchert J."/>
            <person name="Wing R.A."/>
        </authorList>
    </citation>
    <scope>NUCLEOTIDE SEQUENCE [LARGE SCALE GENOMIC DNA]</scope>
</reference>
<evidence type="ECO:0000313" key="3">
    <source>
        <dbReference type="Proteomes" id="UP000026961"/>
    </source>
</evidence>
<evidence type="ECO:0008006" key="4">
    <source>
        <dbReference type="Google" id="ProtNLM"/>
    </source>
</evidence>
<name>A0A0E0BKH4_9ORYZ</name>
<evidence type="ECO:0000313" key="2">
    <source>
        <dbReference type="EnsemblPlants" id="OGLUM11G17170.1"/>
    </source>
</evidence>
<dbReference type="Gramene" id="OGLUM11G17170.1">
    <property type="protein sequence ID" value="OGLUM11G17170.1"/>
    <property type="gene ID" value="OGLUM11G17170"/>
</dbReference>
<dbReference type="Proteomes" id="UP000026961">
    <property type="component" value="Chromosome 11"/>
</dbReference>
<organism evidence="2">
    <name type="scientific">Oryza glumipatula</name>
    <dbReference type="NCBI Taxonomy" id="40148"/>
    <lineage>
        <taxon>Eukaryota</taxon>
        <taxon>Viridiplantae</taxon>
        <taxon>Streptophyta</taxon>
        <taxon>Embryophyta</taxon>
        <taxon>Tracheophyta</taxon>
        <taxon>Spermatophyta</taxon>
        <taxon>Magnoliopsida</taxon>
        <taxon>Liliopsida</taxon>
        <taxon>Poales</taxon>
        <taxon>Poaceae</taxon>
        <taxon>BOP clade</taxon>
        <taxon>Oryzoideae</taxon>
        <taxon>Oryzeae</taxon>
        <taxon>Oryzinae</taxon>
        <taxon>Oryza</taxon>
    </lineage>
</organism>
<keyword evidence="3" id="KW-1185">Reference proteome</keyword>
<reference evidence="2" key="1">
    <citation type="submission" date="2015-04" db="UniProtKB">
        <authorList>
            <consortium name="EnsemblPlants"/>
        </authorList>
    </citation>
    <scope>IDENTIFICATION</scope>
</reference>
<feature type="region of interest" description="Disordered" evidence="1">
    <location>
        <begin position="113"/>
        <end position="150"/>
    </location>
</feature>
<evidence type="ECO:0000256" key="1">
    <source>
        <dbReference type="SAM" id="MobiDB-lite"/>
    </source>
</evidence>
<sequence length="248" mass="27121">MILLAFGVCFLERHVLDLEAVFTHDFSSGHPRRSKRRMRQHKVVVVEAALLPHIHGEVAIAVLGLLPGGLLDGLLVMGLGGDAAAHGERRGGAGFAADAFSSGDEIDEDAVVELGEADPVSRKRRKEKEKKKRRKEKRKQRKWAPPDKDETSSKLVFSFMSENPFRHPVTTGETIFTWLTKNYTSPGREGGDVGERRELNGGGDILAATEHFNDAYSIGKGSFGTVYSADLGMKRLDASETRDACCGS</sequence>
<accession>A0A0E0BKH4</accession>
<protein>
    <recommendedName>
        <fullName evidence="4">Protein kinase domain-containing protein</fullName>
    </recommendedName>
</protein>
<proteinExistence type="predicted"/>